<organism evidence="1 2">
    <name type="scientific">Anoxybacterium hadale</name>
    <dbReference type="NCBI Taxonomy" id="3408580"/>
    <lineage>
        <taxon>Bacteria</taxon>
        <taxon>Bacillati</taxon>
        <taxon>Bacillota</taxon>
        <taxon>Clostridia</taxon>
        <taxon>Peptostreptococcales</taxon>
        <taxon>Anaerovoracaceae</taxon>
        <taxon>Anoxybacterium</taxon>
    </lineage>
</organism>
<protein>
    <submittedName>
        <fullName evidence="1">Alkaline phosphatase</fullName>
    </submittedName>
</protein>
<gene>
    <name evidence="1" type="ORF">FRZ06_15680</name>
</gene>
<reference evidence="1" key="1">
    <citation type="submission" date="2019-08" db="EMBL/GenBank/DDBJ databases">
        <title>Genome sequence of Clostridiales bacterium MT110.</title>
        <authorList>
            <person name="Cao J."/>
        </authorList>
    </citation>
    <scope>NUCLEOTIDE SEQUENCE</scope>
    <source>
        <strain evidence="1">MT110</strain>
    </source>
</reference>
<name>A0ACD1AEE7_9FIRM</name>
<proteinExistence type="predicted"/>
<dbReference type="EMBL" id="CP042469">
    <property type="protein sequence ID" value="QOX64679.1"/>
    <property type="molecule type" value="Genomic_DNA"/>
</dbReference>
<evidence type="ECO:0000313" key="2">
    <source>
        <dbReference type="Proteomes" id="UP000594014"/>
    </source>
</evidence>
<keyword evidence="2" id="KW-1185">Reference proteome</keyword>
<dbReference type="Proteomes" id="UP000594014">
    <property type="component" value="Chromosome"/>
</dbReference>
<sequence length="505" mass="54481">MKRKLTYLLCLALLVMSLAGVSSVSALQDNSQKVSAKLNSAIHSNSAPKYIFMFIGDGMGFSQINSAQVYEGNNNYGEVAPEKLNFTQFPAAGVATTQDSTSFCPDSASTATSLASGVKTHSGTIGLKVDKTTVAPTITELLKQQKNMKIGVVSNVTINHATPASYYSHVQSRNSYYDIALQMADSGFDYFGGGSINEATGKEKDKRSAYEILEEKGYKIADSNEEILALNKDSGKVYAVSPKLQDSGAMPYALDTAEGDLQLADFVKKGIDVLDNKNGFFLMTESGKIDWAAHANDAKSVISDVLAFEDAIQVAIEFGKKHPDETLIIVTADHETGGMSIGYAATGYDTAFDILGNQKMSYVAFDELIGKMKKNDADGLTFEEVMPVITEQFGLLAPSDAIKDNPMEMTAGEYKKLKDGFTESMKSVKTKNEENTLLYGTYDPLSVSITHIINNKAGVGWTSYAHTGVPVGVFATGVGASQFNGSYDNTDIFYKLADLTRIKTK</sequence>
<accession>A0ACD1AEE7</accession>
<evidence type="ECO:0000313" key="1">
    <source>
        <dbReference type="EMBL" id="QOX64679.1"/>
    </source>
</evidence>